<feature type="domain" description="Glycosyltransferase subfamily 4-like N-terminal" evidence="4">
    <location>
        <begin position="33"/>
        <end position="203"/>
    </location>
</feature>
<evidence type="ECO:0000256" key="1">
    <source>
        <dbReference type="ARBA" id="ARBA00022676"/>
    </source>
</evidence>
<keyword evidence="2 5" id="KW-0808">Transferase</keyword>
<dbReference type="Proteomes" id="UP000527616">
    <property type="component" value="Unassembled WGS sequence"/>
</dbReference>
<feature type="domain" description="Glycosyl transferase family 1" evidence="3">
    <location>
        <begin position="225"/>
        <end position="385"/>
    </location>
</feature>
<keyword evidence="6" id="KW-1185">Reference proteome</keyword>
<dbReference type="EC" id="2.4.1.250" evidence="5"/>
<proteinExistence type="predicted"/>
<dbReference type="InterPro" id="IPR001296">
    <property type="entry name" value="Glyco_trans_1"/>
</dbReference>
<comment type="caution">
    <text evidence="5">The sequence shown here is derived from an EMBL/GenBank/DDBJ whole genome shotgun (WGS) entry which is preliminary data.</text>
</comment>
<dbReference type="InterPro" id="IPR050194">
    <property type="entry name" value="Glycosyltransferase_grp1"/>
</dbReference>
<sequence>MAAAEREPAGPLRLAFVSMHTSPDDKPGSGDAGGMNVVESHQAFALAELGHSVELITRRSSPDQPELAELRPGVTLRRLTAGPAEPVAKSRQNLLIGEFSAQLAELDADWDLIHSQHWMSGVAALPVARALGVPHVQSYHSVAAPPGATLDEGEPPESADRVAGEALIARESDLVIAVSGHEAATIITRCGAAPDRVVVVRPGVDESVFTPDGEGFDWARIGARVDRRGVALFAARLQPLKGVALAIRAIARVPDEVRPTLVLAGDASADHAGYADRLRELAEAEGIGGETTFTGPQERADLARMLRGAELVLVPSYSETFGLIALEALASGTPAAIWGGAGGLNEVVSDETGLVMADRDPDHWGAEIAALLRDPDRQRELSEAAVRRARRLGWPRAAQRLVNAYRHLLADERKDG</sequence>
<name>A0A7Z0D8I6_9ACTN</name>
<evidence type="ECO:0000313" key="6">
    <source>
        <dbReference type="Proteomes" id="UP000527616"/>
    </source>
</evidence>
<organism evidence="5 6">
    <name type="scientific">Naumannella cuiyingiana</name>
    <dbReference type="NCBI Taxonomy" id="1347891"/>
    <lineage>
        <taxon>Bacteria</taxon>
        <taxon>Bacillati</taxon>
        <taxon>Actinomycetota</taxon>
        <taxon>Actinomycetes</taxon>
        <taxon>Propionibacteriales</taxon>
        <taxon>Propionibacteriaceae</taxon>
        <taxon>Naumannella</taxon>
    </lineage>
</organism>
<dbReference type="GO" id="GO:1901137">
    <property type="term" value="P:carbohydrate derivative biosynthetic process"/>
    <property type="evidence" value="ECO:0007669"/>
    <property type="project" value="UniProtKB-ARBA"/>
</dbReference>
<dbReference type="AlphaFoldDB" id="A0A7Z0D8I6"/>
<protein>
    <submittedName>
        <fullName evidence="5">D-inositol-3-phosphate glycosyltransferase</fullName>
        <ecNumber evidence="5">2.4.1.250</ecNumber>
    </submittedName>
</protein>
<accession>A0A7Z0D8I6</accession>
<dbReference type="Pfam" id="PF00534">
    <property type="entry name" value="Glycos_transf_1"/>
    <property type="match status" value="1"/>
</dbReference>
<keyword evidence="1 5" id="KW-0328">Glycosyltransferase</keyword>
<gene>
    <name evidence="5" type="ORF">GGQ54_001402</name>
</gene>
<dbReference type="PANTHER" id="PTHR45947:SF3">
    <property type="entry name" value="SULFOQUINOVOSYL TRANSFERASE SQD2"/>
    <property type="match status" value="1"/>
</dbReference>
<dbReference type="Pfam" id="PF13579">
    <property type="entry name" value="Glyco_trans_4_4"/>
    <property type="match status" value="1"/>
</dbReference>
<dbReference type="GO" id="GO:0102710">
    <property type="term" value="F:D-inositol-3-phosphate glycosyltransferase activity"/>
    <property type="evidence" value="ECO:0007669"/>
    <property type="project" value="UniProtKB-EC"/>
</dbReference>
<dbReference type="PANTHER" id="PTHR45947">
    <property type="entry name" value="SULFOQUINOVOSYL TRANSFERASE SQD2"/>
    <property type="match status" value="1"/>
</dbReference>
<reference evidence="5 6" key="1">
    <citation type="submission" date="2020-07" db="EMBL/GenBank/DDBJ databases">
        <title>Sequencing the genomes of 1000 actinobacteria strains.</title>
        <authorList>
            <person name="Klenk H.-P."/>
        </authorList>
    </citation>
    <scope>NUCLEOTIDE SEQUENCE [LARGE SCALE GENOMIC DNA]</scope>
    <source>
        <strain evidence="5 6">DSM 103164</strain>
    </source>
</reference>
<dbReference type="SUPFAM" id="SSF53756">
    <property type="entry name" value="UDP-Glycosyltransferase/glycogen phosphorylase"/>
    <property type="match status" value="1"/>
</dbReference>
<dbReference type="Gene3D" id="3.40.50.2000">
    <property type="entry name" value="Glycogen Phosphorylase B"/>
    <property type="match status" value="2"/>
</dbReference>
<evidence type="ECO:0000256" key="2">
    <source>
        <dbReference type="ARBA" id="ARBA00022679"/>
    </source>
</evidence>
<dbReference type="EMBL" id="JACBZS010000001">
    <property type="protein sequence ID" value="NYI70842.1"/>
    <property type="molecule type" value="Genomic_DNA"/>
</dbReference>
<dbReference type="InterPro" id="IPR028098">
    <property type="entry name" value="Glyco_trans_4-like_N"/>
</dbReference>
<evidence type="ECO:0000259" key="3">
    <source>
        <dbReference type="Pfam" id="PF00534"/>
    </source>
</evidence>
<evidence type="ECO:0000313" key="5">
    <source>
        <dbReference type="EMBL" id="NYI70842.1"/>
    </source>
</evidence>
<evidence type="ECO:0000259" key="4">
    <source>
        <dbReference type="Pfam" id="PF13579"/>
    </source>
</evidence>
<dbReference type="RefSeq" id="WP_179444745.1">
    <property type="nucleotide sequence ID" value="NZ_JACBZS010000001.1"/>
</dbReference>